<dbReference type="SUPFAM" id="SSF102414">
    <property type="entry name" value="Alpha-2,3/8-sialyltransferase CstII"/>
    <property type="match status" value="1"/>
</dbReference>
<dbReference type="Pfam" id="PF06002">
    <property type="entry name" value="CST-I"/>
    <property type="match status" value="1"/>
</dbReference>
<dbReference type="RefSeq" id="WP_167619983.1">
    <property type="nucleotide sequence ID" value="NZ_CP019645.1"/>
</dbReference>
<dbReference type="Proteomes" id="UP000188298">
    <property type="component" value="Chromosome"/>
</dbReference>
<name>A0A1Q2LF34_9HELI</name>
<evidence type="ECO:0000313" key="2">
    <source>
        <dbReference type="Proteomes" id="UP000188298"/>
    </source>
</evidence>
<dbReference type="InterPro" id="IPR036715">
    <property type="entry name" value="A-2_3-sialylTrfase_sf"/>
</dbReference>
<proteinExistence type="predicted"/>
<gene>
    <name evidence="1" type="ORF">XJ32_01810</name>
</gene>
<organism evidence="1 2">
    <name type="scientific">Helicobacter bilis</name>
    <dbReference type="NCBI Taxonomy" id="37372"/>
    <lineage>
        <taxon>Bacteria</taxon>
        <taxon>Pseudomonadati</taxon>
        <taxon>Campylobacterota</taxon>
        <taxon>Epsilonproteobacteria</taxon>
        <taxon>Campylobacterales</taxon>
        <taxon>Helicobacteraceae</taxon>
        <taxon>Helicobacter</taxon>
    </lineage>
</organism>
<dbReference type="EMBL" id="CP019645">
    <property type="protein sequence ID" value="AQQ59049.1"/>
    <property type="molecule type" value="Genomic_DNA"/>
</dbReference>
<dbReference type="AlphaFoldDB" id="A0A1Q2LF34"/>
<dbReference type="KEGG" id="hbl:XJ32_01810"/>
<accession>A0A1Q2LF34</accession>
<dbReference type="InterPro" id="IPR009251">
    <property type="entry name" value="A-2_3-sialyltransferase"/>
</dbReference>
<evidence type="ECO:0000313" key="1">
    <source>
        <dbReference type="EMBL" id="AQQ59049.1"/>
    </source>
</evidence>
<dbReference type="Gene3D" id="3.90.1480.10">
    <property type="entry name" value="Alpha-2,3-sialyltransferase"/>
    <property type="match status" value="1"/>
</dbReference>
<sequence>MQNNEMINNKYAIVAGNAPSLAEIDYKRLPLKYDVFRCNQFYFEDKYYLGKSIKAVTFATQMLAEQIYTTLHLNSNNEYNIESVFIVQHHVLPTTPRELELERLVQIFRHNVFIQTLYEGKYSCNIEAFLEYIKLQKLYYYKNPTSAIFLCAIAVSMGYKEIYLTGIDFYESGDYAFNVLQENILHLMPHFRMDIDSKQFGNKNEFSYHSKEADLEALTFLSRHYGIKFYSLCPNSPLTQYFPLAPITNNTFIPEEKPQNYTKDILIPQGKGVKYMQDALRFNLHLHDEKLQKRNRIKNNFYFKIFDDLMRLPRDMKHYFKNLKKG</sequence>
<protein>
    <recommendedName>
        <fullName evidence="3">Alpha-2,3 sialyltransferase</fullName>
    </recommendedName>
</protein>
<evidence type="ECO:0008006" key="3">
    <source>
        <dbReference type="Google" id="ProtNLM"/>
    </source>
</evidence>
<reference evidence="1 2" key="1">
    <citation type="submission" date="2017-02" db="EMBL/GenBank/DDBJ databases">
        <title>Whole genome sequencing of Helicobacter bilis strain AAQJH.</title>
        <authorList>
            <person name="Conlan S."/>
            <person name="Thomas P.J."/>
            <person name="Mullikin J."/>
            <person name="Palmore T.N."/>
            <person name="Frank K.M."/>
            <person name="Segre J.A."/>
        </authorList>
    </citation>
    <scope>NUCLEOTIDE SEQUENCE [LARGE SCALE GENOMIC DNA]</scope>
    <source>
        <strain evidence="1 2">AAQJH</strain>
    </source>
</reference>